<dbReference type="OrthoDB" id="9971204at2759"/>
<dbReference type="PANTHER" id="PTHR31655:SF7">
    <property type="entry name" value="PROTEIN FAM78A"/>
    <property type="match status" value="1"/>
</dbReference>
<keyword evidence="5" id="KW-1185">Reference proteome</keyword>
<evidence type="ECO:0000313" key="2">
    <source>
        <dbReference type="EMBL" id="PAA54438.1"/>
    </source>
</evidence>
<dbReference type="EMBL" id="NIVC01001503">
    <property type="protein sequence ID" value="PAA67169.1"/>
    <property type="molecule type" value="Genomic_DNA"/>
</dbReference>
<feature type="region of interest" description="Disordered" evidence="1">
    <location>
        <begin position="1"/>
        <end position="24"/>
    </location>
</feature>
<comment type="caution">
    <text evidence="2">The sequence shown here is derived from an EMBL/GenBank/DDBJ whole genome shotgun (WGS) entry which is preliminary data.</text>
</comment>
<dbReference type="STRING" id="282301.A0A267DYR9"/>
<name>A0A267DYR9_9PLAT</name>
<dbReference type="EMBL" id="NIVC01001371">
    <property type="protein sequence ID" value="PAA68798.1"/>
    <property type="molecule type" value="Genomic_DNA"/>
</dbReference>
<reference evidence="2 5" key="1">
    <citation type="submission" date="2017-06" db="EMBL/GenBank/DDBJ databases">
        <title>A platform for efficient transgenesis in Macrostomum lignano, a flatworm model organism for stem cell research.</title>
        <authorList>
            <person name="Berezikov E."/>
        </authorList>
    </citation>
    <scope>NUCLEOTIDE SEQUENCE [LARGE SCALE GENOMIC DNA]</scope>
    <source>
        <strain evidence="2">DV1</strain>
        <tissue evidence="2">Whole organism</tissue>
    </source>
</reference>
<dbReference type="PANTHER" id="PTHR31655">
    <property type="entry name" value="PROTEIN FAM78A"/>
    <property type="match status" value="1"/>
</dbReference>
<proteinExistence type="predicted"/>
<organism evidence="2 5">
    <name type="scientific">Macrostomum lignano</name>
    <dbReference type="NCBI Taxonomy" id="282301"/>
    <lineage>
        <taxon>Eukaryota</taxon>
        <taxon>Metazoa</taxon>
        <taxon>Spiralia</taxon>
        <taxon>Lophotrochozoa</taxon>
        <taxon>Platyhelminthes</taxon>
        <taxon>Rhabditophora</taxon>
        <taxon>Macrostomorpha</taxon>
        <taxon>Macrostomida</taxon>
        <taxon>Macrostomidae</taxon>
        <taxon>Macrostomum</taxon>
    </lineage>
</organism>
<dbReference type="InterPro" id="IPR029638">
    <property type="entry name" value="FAM78"/>
</dbReference>
<evidence type="ECO:0000313" key="5">
    <source>
        <dbReference type="Proteomes" id="UP000215902"/>
    </source>
</evidence>
<dbReference type="EMBL" id="NIVC01002907">
    <property type="protein sequence ID" value="PAA54438.1"/>
    <property type="molecule type" value="Genomic_DNA"/>
</dbReference>
<evidence type="ECO:0000256" key="1">
    <source>
        <dbReference type="SAM" id="MobiDB-lite"/>
    </source>
</evidence>
<sequence>MMGENELHNRNGHVPPEEWDDKEDCRITKDVLDNQELDDDVLQMRESHANSGTTSLTPRFQPDQHINVHYVKPYYCGPQDGELTRISEKRHLMQWRGEHFKCRVGISFDNAIAGHDWTIGLAQACDDITLVNKFDRGGHYSWEFQPLKSGLHTMVNDSNGSQWPFYSHRQSMIDIKAGQVTKRQFTELKFSDYFYPTMHWGVESGGQIFPLTEVSRRQSFKVWLLAIERGDKNPKDGYYTRYSQFRPQLDKVYVLSSMQWRYNIDLKFDCSQPLGSRCIHIDDKQEERPSVLETIDDIPTSALVPPNCNACQSLIFYPADKSNPLILKKEPEDIIVPWRKWRETMTKGYTKLEGFEQPIPPPAQFAHYPKDPMLELAKIPYRIVDLSSLQQDAPEGSSRRPMSVLSTT</sequence>
<gene>
    <name evidence="4" type="ORF">BOX15_Mlig024035g1</name>
    <name evidence="3" type="ORF">BOX15_Mlig024035g2</name>
    <name evidence="2" type="ORF">BOX15_Mlig024035g3</name>
</gene>
<evidence type="ECO:0000313" key="3">
    <source>
        <dbReference type="EMBL" id="PAA67169.1"/>
    </source>
</evidence>
<accession>A0A267DYR9</accession>
<evidence type="ECO:0000313" key="4">
    <source>
        <dbReference type="EMBL" id="PAA68798.1"/>
    </source>
</evidence>
<dbReference type="Proteomes" id="UP000215902">
    <property type="component" value="Unassembled WGS sequence"/>
</dbReference>
<protein>
    <submittedName>
        <fullName evidence="2">Uncharacterized protein</fullName>
    </submittedName>
</protein>
<dbReference type="AlphaFoldDB" id="A0A267DYR9"/>